<dbReference type="InterPro" id="IPR011528">
    <property type="entry name" value="NERD"/>
</dbReference>
<comment type="caution">
    <text evidence="4">The sequence shown here is derived from an EMBL/GenBank/DDBJ whole genome shotgun (WGS) entry which is preliminary data.</text>
</comment>
<dbReference type="SMART" id="SM00271">
    <property type="entry name" value="DnaJ"/>
    <property type="match status" value="1"/>
</dbReference>
<dbReference type="AlphaFoldDB" id="A0A3N2C8A9"/>
<dbReference type="CDD" id="cd06257">
    <property type="entry name" value="DnaJ"/>
    <property type="match status" value="1"/>
</dbReference>
<dbReference type="EMBL" id="RKHL01000001">
    <property type="protein sequence ID" value="ROR83735.1"/>
    <property type="molecule type" value="Genomic_DNA"/>
</dbReference>
<keyword evidence="5" id="KW-1185">Reference proteome</keyword>
<evidence type="ECO:0000259" key="2">
    <source>
        <dbReference type="PROSITE" id="PS50076"/>
    </source>
</evidence>
<feature type="region of interest" description="Disordered" evidence="1">
    <location>
        <begin position="64"/>
        <end position="111"/>
    </location>
</feature>
<name>A0A3N2C8A9_9MICO</name>
<feature type="compositionally biased region" description="Polar residues" evidence="1">
    <location>
        <begin position="85"/>
        <end position="97"/>
    </location>
</feature>
<dbReference type="PRINTS" id="PR00625">
    <property type="entry name" value="JDOMAIN"/>
</dbReference>
<proteinExistence type="predicted"/>
<evidence type="ECO:0000313" key="4">
    <source>
        <dbReference type="EMBL" id="ROR83735.1"/>
    </source>
</evidence>
<sequence>MPESPLSASPYEVLGVSTTATQDELRRAYRRLMRETHPDLGGSARQFNAVQLAWERVGTEQDRAAYDRGRNVPSSDAGDDDAPTWSASTTGRSGTQRADSRPRARAYGHPGGDSREAYLGLIREWVGRGVPLDDPYDPKLVRSAPREIRHQLANALAEEQTARTVATLGIGYTVWHDVLAPGEAKLDHVVLGPTGLFAVKSEDWGGPVRVHRGEVVGETLDPREEPVRSIVRSARTVAKAARVKFTASVIVVPDGATPESVEFIGRKHPVTALVERSRLADLLRTGLPGVDRMGGNQLFDIRTRLQQTIRFVGL</sequence>
<gene>
    <name evidence="4" type="ORF">EDD42_3852</name>
</gene>
<dbReference type="Pfam" id="PF08378">
    <property type="entry name" value="NERD"/>
    <property type="match status" value="1"/>
</dbReference>
<dbReference type="Gene3D" id="1.10.287.110">
    <property type="entry name" value="DnaJ domain"/>
    <property type="match status" value="1"/>
</dbReference>
<organism evidence="4 5">
    <name type="scientific">Plantibacter flavus</name>
    <dbReference type="NCBI Taxonomy" id="150123"/>
    <lineage>
        <taxon>Bacteria</taxon>
        <taxon>Bacillati</taxon>
        <taxon>Actinomycetota</taxon>
        <taxon>Actinomycetes</taxon>
        <taxon>Micrococcales</taxon>
        <taxon>Microbacteriaceae</taxon>
        <taxon>Plantibacter</taxon>
    </lineage>
</organism>
<dbReference type="InterPro" id="IPR036869">
    <property type="entry name" value="J_dom_sf"/>
</dbReference>
<dbReference type="RefSeq" id="WP_085511509.1">
    <property type="nucleotide sequence ID" value="NZ_FXAP01000002.1"/>
</dbReference>
<evidence type="ECO:0000313" key="5">
    <source>
        <dbReference type="Proteomes" id="UP000266915"/>
    </source>
</evidence>
<dbReference type="Pfam" id="PF00226">
    <property type="entry name" value="DnaJ"/>
    <property type="match status" value="1"/>
</dbReference>
<feature type="domain" description="NERD" evidence="3">
    <location>
        <begin position="153"/>
        <end position="260"/>
    </location>
</feature>
<dbReference type="PANTHER" id="PTHR44240">
    <property type="entry name" value="DNAJ DOMAIN (PROKARYOTIC HEAT SHOCK PROTEIN)-RELATED"/>
    <property type="match status" value="1"/>
</dbReference>
<accession>A0A3N2C8A9</accession>
<feature type="domain" description="J" evidence="2">
    <location>
        <begin position="9"/>
        <end position="70"/>
    </location>
</feature>
<dbReference type="InterPro" id="IPR052276">
    <property type="entry name" value="Diphthamide-biosynth_chaperone"/>
</dbReference>
<dbReference type="SUPFAM" id="SSF46565">
    <property type="entry name" value="Chaperone J-domain"/>
    <property type="match status" value="1"/>
</dbReference>
<dbReference type="PROSITE" id="PS50076">
    <property type="entry name" value="DNAJ_2"/>
    <property type="match status" value="1"/>
</dbReference>
<dbReference type="PROSITE" id="PS50965">
    <property type="entry name" value="NERD"/>
    <property type="match status" value="1"/>
</dbReference>
<dbReference type="PANTHER" id="PTHR44240:SF10">
    <property type="entry name" value="J DOMAIN-CONTAINING PROTEIN"/>
    <property type="match status" value="1"/>
</dbReference>
<dbReference type="Proteomes" id="UP000266915">
    <property type="component" value="Unassembled WGS sequence"/>
</dbReference>
<evidence type="ECO:0000256" key="1">
    <source>
        <dbReference type="SAM" id="MobiDB-lite"/>
    </source>
</evidence>
<evidence type="ECO:0000259" key="3">
    <source>
        <dbReference type="PROSITE" id="PS50965"/>
    </source>
</evidence>
<dbReference type="InterPro" id="IPR001623">
    <property type="entry name" value="DnaJ_domain"/>
</dbReference>
<reference evidence="4 5" key="1">
    <citation type="submission" date="2018-11" db="EMBL/GenBank/DDBJ databases">
        <title>Sequencing the genomes of 1000 actinobacteria strains.</title>
        <authorList>
            <person name="Klenk H.-P."/>
        </authorList>
    </citation>
    <scope>NUCLEOTIDE SEQUENCE [LARGE SCALE GENOMIC DNA]</scope>
    <source>
        <strain evidence="4 5">DSM 14012</strain>
    </source>
</reference>
<protein>
    <submittedName>
        <fullName evidence="4">Nuclease-like protein</fullName>
    </submittedName>
</protein>